<comment type="similarity">
    <text evidence="3 7">Belongs to the PRA1 family.</text>
</comment>
<dbReference type="GO" id="GO:0016020">
    <property type="term" value="C:membrane"/>
    <property type="evidence" value="ECO:0007669"/>
    <property type="project" value="UniProtKB-SubCell"/>
</dbReference>
<evidence type="ECO:0000256" key="5">
    <source>
        <dbReference type="ARBA" id="ARBA00022989"/>
    </source>
</evidence>
<accession>A0A1D1ZXL1</accession>
<evidence type="ECO:0000313" key="9">
    <source>
        <dbReference type="EMBL" id="RMZ52460.1"/>
    </source>
</evidence>
<feature type="transmembrane region" description="Helical" evidence="7">
    <location>
        <begin position="76"/>
        <end position="96"/>
    </location>
</feature>
<comment type="function">
    <text evidence="1 7">May be involved in both secretory and endocytic intracellular trafficking in the endosomal/prevacuolar compartments.</text>
</comment>
<proteinExistence type="inferred from homology"/>
<dbReference type="InterPro" id="IPR004895">
    <property type="entry name" value="Prenylated_rab_accept_PRA1"/>
</dbReference>
<evidence type="ECO:0000313" key="8">
    <source>
        <dbReference type="EMBL" id="JAT71465.1"/>
    </source>
</evidence>
<feature type="transmembrane region" description="Helical" evidence="7">
    <location>
        <begin position="102"/>
        <end position="124"/>
    </location>
</feature>
<organism evidence="8">
    <name type="scientific">Auxenochlorella protothecoides</name>
    <name type="common">Green microalga</name>
    <name type="synonym">Chlorella protothecoides</name>
    <dbReference type="NCBI Taxonomy" id="3075"/>
    <lineage>
        <taxon>Eukaryota</taxon>
        <taxon>Viridiplantae</taxon>
        <taxon>Chlorophyta</taxon>
        <taxon>core chlorophytes</taxon>
        <taxon>Trebouxiophyceae</taxon>
        <taxon>Chlorellales</taxon>
        <taxon>Chlorellaceae</taxon>
        <taxon>Auxenochlorella</taxon>
    </lineage>
</organism>
<dbReference type="EMBL" id="QOKY01000205">
    <property type="protein sequence ID" value="RMZ52460.1"/>
    <property type="molecule type" value="Genomic_DNA"/>
</dbReference>
<evidence type="ECO:0000256" key="6">
    <source>
        <dbReference type="ARBA" id="ARBA00023136"/>
    </source>
</evidence>
<keyword evidence="5 7" id="KW-1133">Transmembrane helix</keyword>
<evidence type="ECO:0000256" key="7">
    <source>
        <dbReference type="RuleBase" id="RU363107"/>
    </source>
</evidence>
<dbReference type="GO" id="GO:0005783">
    <property type="term" value="C:endoplasmic reticulum"/>
    <property type="evidence" value="ECO:0007669"/>
    <property type="project" value="UniProtKB-ARBA"/>
</dbReference>
<evidence type="ECO:0000256" key="2">
    <source>
        <dbReference type="ARBA" id="ARBA00004141"/>
    </source>
</evidence>
<keyword evidence="7" id="KW-0813">Transport</keyword>
<reference evidence="8" key="1">
    <citation type="submission" date="2015-08" db="EMBL/GenBank/DDBJ databases">
        <authorList>
            <person name="Babu N.S."/>
            <person name="Beckwith C.J."/>
            <person name="Beseler K.G."/>
            <person name="Brison A."/>
            <person name="Carone J.V."/>
            <person name="Caskin T.P."/>
            <person name="Diamond M."/>
            <person name="Durham M.E."/>
            <person name="Foxe J.M."/>
            <person name="Go M."/>
            <person name="Henderson B.A."/>
            <person name="Jones I.B."/>
            <person name="McGettigan J.A."/>
            <person name="Micheletti S.J."/>
            <person name="Nasrallah M.E."/>
            <person name="Ortiz D."/>
            <person name="Piller C.R."/>
            <person name="Privatt S.R."/>
            <person name="Schneider S.L."/>
            <person name="Sharp S."/>
            <person name="Smith T.C."/>
            <person name="Stanton J.D."/>
            <person name="Ullery H.E."/>
            <person name="Wilson R.J."/>
            <person name="Serrano M.G."/>
            <person name="Buck G."/>
            <person name="Lee V."/>
            <person name="Wang Y."/>
            <person name="Carvalho R."/>
            <person name="Voegtly L."/>
            <person name="Shi R."/>
            <person name="Duckworth R."/>
            <person name="Johnson A."/>
            <person name="Loviza R."/>
            <person name="Walstead R."/>
            <person name="Shah Z."/>
            <person name="Kiflezghi M."/>
            <person name="Wade K."/>
            <person name="Ball S.L."/>
            <person name="Bradley K.W."/>
            <person name="Asai D.J."/>
            <person name="Bowman C.A."/>
            <person name="Russell D.A."/>
            <person name="Pope W.H."/>
            <person name="Jacobs-Sera D."/>
            <person name="Hendrix R.W."/>
            <person name="Hatfull G.F."/>
        </authorList>
    </citation>
    <scope>NUCLEOTIDE SEQUENCE</scope>
</reference>
<keyword evidence="6 7" id="KW-0472">Membrane</keyword>
<reference evidence="9" key="4">
    <citation type="submission" date="2018-11" db="EMBL/GenBank/DDBJ databases">
        <title>Characterization of plant carbon substrate utilization by Auxenochlorella protothecoides.</title>
        <authorList>
            <person name="Vogler B.W."/>
            <person name="Starkenburg S.R."/>
            <person name="Sudasinghe N."/>
            <person name="Schambach J.Y."/>
            <person name="Rollin J.A."/>
            <person name="Pattathil S."/>
            <person name="Barry A.N."/>
        </authorList>
    </citation>
    <scope>NUCLEOTIDE SEQUENCE [LARGE SCALE GENOMIC DNA]</scope>
    <source>
        <strain evidence="9">UTEX 25</strain>
    </source>
</reference>
<reference evidence="10" key="2">
    <citation type="journal article" date="2018" name="Algal Res.">
        <title>Characterization of plant carbon substrate utilization by Auxenochlorella protothecoides.</title>
        <authorList>
            <person name="Vogler B.W."/>
            <person name="Starkenburg S.R."/>
            <person name="Sudasinghe N."/>
            <person name="Schambach J.Y."/>
            <person name="Rollin J.A."/>
            <person name="Pattathil S."/>
            <person name="Barry A.N."/>
        </authorList>
    </citation>
    <scope>NUCLEOTIDE SEQUENCE [LARGE SCALE GENOMIC DNA]</scope>
    <source>
        <strain evidence="10">UTEX 25</strain>
    </source>
</reference>
<gene>
    <name evidence="9" type="ORF">APUTEX25_000039</name>
    <name evidence="8" type="ORF">g.19438</name>
</gene>
<sequence>MAAAAPGTVVAVGSDAQESSRTNVASVLTTMYNNVKENAAASLGQARPWSEVFERSSFAKFHGSTEAMGRLRKNFAYFKVNYGIVGIATTALVMFFNPWSVVVLAGLALVWFYAYLIRSGPFVFNGREISDREKFLGLSVASLVVVFFLTSVGAVLFYALGLSALVVGLHGVYKVPDDLFLDDVPETQATGLLSFFTGATTGPPLRPPSVVTAV</sequence>
<dbReference type="GO" id="GO:0005794">
    <property type="term" value="C:Golgi apparatus"/>
    <property type="evidence" value="ECO:0007669"/>
    <property type="project" value="TreeGrafter"/>
</dbReference>
<dbReference type="Proteomes" id="UP000279271">
    <property type="component" value="Unassembled WGS sequence"/>
</dbReference>
<reference evidence="9" key="3">
    <citation type="submission" date="2018-10" db="EMBL/GenBank/DDBJ databases">
        <authorList>
            <person name="Hovde B."/>
            <person name="Zhang X."/>
        </authorList>
    </citation>
    <scope>NUCLEOTIDE SEQUENCE [LARGE SCALE GENOMIC DNA]</scope>
    <source>
        <strain evidence="9">UTEX 25</strain>
    </source>
</reference>
<evidence type="ECO:0000256" key="4">
    <source>
        <dbReference type="ARBA" id="ARBA00022692"/>
    </source>
</evidence>
<protein>
    <recommendedName>
        <fullName evidence="7">PRA1 family protein</fullName>
    </recommendedName>
</protein>
<evidence type="ECO:0000313" key="10">
    <source>
        <dbReference type="Proteomes" id="UP000279271"/>
    </source>
</evidence>
<dbReference type="GO" id="GO:0016192">
    <property type="term" value="P:vesicle-mediated transport"/>
    <property type="evidence" value="ECO:0007669"/>
    <property type="project" value="UniProtKB-ARBA"/>
</dbReference>
<evidence type="ECO:0000256" key="1">
    <source>
        <dbReference type="ARBA" id="ARBA00002501"/>
    </source>
</evidence>
<name>A0A1D1ZXL1_AUXPR</name>
<keyword evidence="4 7" id="KW-0812">Transmembrane</keyword>
<dbReference type="PANTHER" id="PTHR19317:SF0">
    <property type="entry name" value="PRENYLATED RAB ACCEPTOR PROTEIN 1"/>
    <property type="match status" value="1"/>
</dbReference>
<feature type="transmembrane region" description="Helical" evidence="7">
    <location>
        <begin position="136"/>
        <end position="160"/>
    </location>
</feature>
<dbReference type="PANTHER" id="PTHR19317">
    <property type="entry name" value="PRENYLATED RAB ACCEPTOR 1-RELATED"/>
    <property type="match status" value="1"/>
</dbReference>
<dbReference type="AlphaFoldDB" id="A0A1D1ZXL1"/>
<dbReference type="EMBL" id="GDKF01007157">
    <property type="protein sequence ID" value="JAT71465.1"/>
    <property type="molecule type" value="Transcribed_RNA"/>
</dbReference>
<comment type="subcellular location">
    <subcellularLocation>
        <location evidence="2 7">Membrane</location>
        <topology evidence="2 7">Multi-pass membrane protein</topology>
    </subcellularLocation>
</comment>
<dbReference type="Pfam" id="PF03208">
    <property type="entry name" value="PRA1"/>
    <property type="match status" value="1"/>
</dbReference>
<evidence type="ECO:0000256" key="3">
    <source>
        <dbReference type="ARBA" id="ARBA00006483"/>
    </source>
</evidence>